<keyword evidence="4" id="KW-0326">Glycosidase</keyword>
<feature type="compositionally biased region" description="Polar residues" evidence="6">
    <location>
        <begin position="265"/>
        <end position="291"/>
    </location>
</feature>
<dbReference type="PANTHER" id="PTHR13817">
    <property type="entry name" value="TITIN"/>
    <property type="match status" value="1"/>
</dbReference>
<dbReference type="Gene3D" id="2.60.40.10">
    <property type="entry name" value="Immunoglobulins"/>
    <property type="match status" value="3"/>
</dbReference>
<feature type="domain" description="PKD" evidence="7">
    <location>
        <begin position="522"/>
        <end position="608"/>
    </location>
</feature>
<dbReference type="InterPro" id="IPR007312">
    <property type="entry name" value="Phosphoesterase"/>
</dbReference>
<feature type="compositionally biased region" description="Low complexity" evidence="6">
    <location>
        <begin position="253"/>
        <end position="264"/>
    </location>
</feature>
<reference evidence="9 10" key="1">
    <citation type="submission" date="2018-06" db="EMBL/GenBank/DDBJ databases">
        <title>Streptacidiphilus pinicola sp. nov., isolated from pine grove soil.</title>
        <authorList>
            <person name="Roh S.G."/>
            <person name="Park S."/>
            <person name="Kim M.-K."/>
            <person name="Yun B.-R."/>
            <person name="Park J."/>
            <person name="Kim M.J."/>
            <person name="Kim Y.S."/>
            <person name="Kim S.B."/>
        </authorList>
    </citation>
    <scope>NUCLEOTIDE SEQUENCE [LARGE SCALE GENOMIC DNA]</scope>
    <source>
        <strain evidence="9 10">MMS16-CNU450</strain>
    </source>
</reference>
<organism evidence="9 10">
    <name type="scientific">Streptacidiphilus pinicola</name>
    <dbReference type="NCBI Taxonomy" id="2219663"/>
    <lineage>
        <taxon>Bacteria</taxon>
        <taxon>Bacillati</taxon>
        <taxon>Actinomycetota</taxon>
        <taxon>Actinomycetes</taxon>
        <taxon>Kitasatosporales</taxon>
        <taxon>Streptomycetaceae</taxon>
        <taxon>Streptacidiphilus</taxon>
    </lineage>
</organism>
<evidence type="ECO:0000256" key="2">
    <source>
        <dbReference type="ARBA" id="ARBA00022801"/>
    </source>
</evidence>
<dbReference type="Gene3D" id="2.60.120.260">
    <property type="entry name" value="Galactose-binding domain-like"/>
    <property type="match status" value="1"/>
</dbReference>
<evidence type="ECO:0000256" key="4">
    <source>
        <dbReference type="ARBA" id="ARBA00023295"/>
    </source>
</evidence>
<dbReference type="Gene3D" id="3.40.720.10">
    <property type="entry name" value="Alkaline Phosphatase, subunit A"/>
    <property type="match status" value="2"/>
</dbReference>
<dbReference type="PROSITE" id="PS50093">
    <property type="entry name" value="PKD"/>
    <property type="match status" value="2"/>
</dbReference>
<dbReference type="SUPFAM" id="SSF49299">
    <property type="entry name" value="PKD domain"/>
    <property type="match status" value="2"/>
</dbReference>
<keyword evidence="2" id="KW-0378">Hydrolase</keyword>
<evidence type="ECO:0008006" key="11">
    <source>
        <dbReference type="Google" id="ProtNLM"/>
    </source>
</evidence>
<dbReference type="InterPro" id="IPR035986">
    <property type="entry name" value="PKD_dom_sf"/>
</dbReference>
<dbReference type="SMART" id="SM00089">
    <property type="entry name" value="PKD"/>
    <property type="match status" value="2"/>
</dbReference>
<dbReference type="Pfam" id="PF18911">
    <property type="entry name" value="PKD_4"/>
    <property type="match status" value="2"/>
</dbReference>
<feature type="compositionally biased region" description="Low complexity" evidence="6">
    <location>
        <begin position="292"/>
        <end position="302"/>
    </location>
</feature>
<dbReference type="Pfam" id="PF00041">
    <property type="entry name" value="fn3"/>
    <property type="match status" value="1"/>
</dbReference>
<protein>
    <recommendedName>
        <fullName evidence="11">PKD domain-containing protein</fullName>
    </recommendedName>
</protein>
<dbReference type="Pfam" id="PF04185">
    <property type="entry name" value="Phosphoesterase"/>
    <property type="match status" value="1"/>
</dbReference>
<dbReference type="InterPro" id="IPR050964">
    <property type="entry name" value="Striated_Muscle_Regulatory"/>
</dbReference>
<evidence type="ECO:0000259" key="8">
    <source>
        <dbReference type="PROSITE" id="PS50853"/>
    </source>
</evidence>
<dbReference type="InterPro" id="IPR036116">
    <property type="entry name" value="FN3_sf"/>
</dbReference>
<name>A0A2X0IEH9_9ACTN</name>
<feature type="region of interest" description="Disordered" evidence="6">
    <location>
        <begin position="523"/>
        <end position="544"/>
    </location>
</feature>
<evidence type="ECO:0000313" key="9">
    <source>
        <dbReference type="EMBL" id="RAG83422.1"/>
    </source>
</evidence>
<comment type="caution">
    <text evidence="9">The sequence shown here is derived from an EMBL/GenBank/DDBJ whole genome shotgun (WGS) entry which is preliminary data.</text>
</comment>
<evidence type="ECO:0000256" key="5">
    <source>
        <dbReference type="ARBA" id="ARBA00023326"/>
    </source>
</evidence>
<dbReference type="AlphaFoldDB" id="A0A2X0IEH9"/>
<keyword evidence="1" id="KW-0677">Repeat</keyword>
<dbReference type="InterPro" id="IPR003961">
    <property type="entry name" value="FN3_dom"/>
</dbReference>
<feature type="compositionally biased region" description="Polar residues" evidence="6">
    <location>
        <begin position="8"/>
        <end position="17"/>
    </location>
</feature>
<keyword evidence="5" id="KW-0624">Polysaccharide degradation</keyword>
<dbReference type="Proteomes" id="UP000248889">
    <property type="component" value="Unassembled WGS sequence"/>
</dbReference>
<gene>
    <name evidence="9" type="ORF">DN069_22160</name>
</gene>
<dbReference type="EMBL" id="QKYN01000087">
    <property type="protein sequence ID" value="RAG83422.1"/>
    <property type="molecule type" value="Genomic_DNA"/>
</dbReference>
<dbReference type="PROSITE" id="PS50853">
    <property type="entry name" value="FN3"/>
    <property type="match status" value="1"/>
</dbReference>
<dbReference type="OrthoDB" id="6402258at2"/>
<dbReference type="InterPro" id="IPR000601">
    <property type="entry name" value="PKD_dom"/>
</dbReference>
<evidence type="ECO:0000256" key="1">
    <source>
        <dbReference type="ARBA" id="ARBA00022737"/>
    </source>
</evidence>
<dbReference type="SMART" id="SM00060">
    <property type="entry name" value="FN3"/>
    <property type="match status" value="1"/>
</dbReference>
<feature type="region of interest" description="Disordered" evidence="6">
    <location>
        <begin position="1"/>
        <end position="33"/>
    </location>
</feature>
<dbReference type="GO" id="GO:0000272">
    <property type="term" value="P:polysaccharide catabolic process"/>
    <property type="evidence" value="ECO:0007669"/>
    <property type="project" value="UniProtKB-KW"/>
</dbReference>
<evidence type="ECO:0000256" key="6">
    <source>
        <dbReference type="SAM" id="MobiDB-lite"/>
    </source>
</evidence>
<sequence>MNGGQPAQEVQSGSTLPTCRDLDSSSQSRMAPCTRVDFVRPGARPRLGSAMRRSRKLLLTGVVSLAVLVGGVEGVANGAGVHPATGLGSCTLKGYNPATSPPNAKNLPVGHRPQSYKPDDFDCTGAKFAAPGVEFAKFPQPKNFKISNKTVVKTVAGHQAVVGQPTAAVNPTAPYFPPFQHFVIIYRENHTFDDYLGDCATTIAAGCNGQVESTNHISSVPNLHNLAKTYSLSDSYSTGVQPPSGPNHWFLFSGQSSSSSQQQSYPSNGTQFDRFLQNSNGPTDEGTNACTPPSGSSSGSSPFSMIVNGDIYWMLNSGSGYWKNPADGKVEVLPPNRPGTTIPEELHTNEYTCNNQSLPDSTISGDYLNFINQYGMPTYNYVELFNDHPGTYQDIPGNDTATNNIVSSIMNNANYKNNTLIIVTEDDTQNGSNGADHVSNTYRVPLLVIGNPAYVKQHYLSHVAYTTANVLAAMERTMNNVHSGVIDPNNNLGASTFPMTTADQAALGDPLEDFWVQGSTPLSASATGSPTTGNAPLTENFTGSATGGTAPYSYSWNFGDGSTSTTQNPSHTYSTAGTYTATLTVTDSASPANTATSQVTTTVNAVGNPLAASASATPTSGQVPLNVAFTGTGTGGTPGYNYSWNFGDGSATSTTQNPSHTYSTAGTYTATLTVTDSASPANSATSTVSITASPIAATVPGAPTGLTGTAGTGQVSLSWTPPSNTGGENITSYKVYRGTSSGGETLLTSGGCSGLGSVTSCTDTGLTPGQAYYYTVTAVNGVGEGAASNEATATPTGSTGCKAGQLLGNPGFENGSANPSPWTVTSTHSPVDVISNSSSEPPHSGSYDAWLDGWGKTTTDTMAQSVTLPSGCSNYNFSFWLHVDTAETSTSTAYDTLKVQVLNSSGTVLGTLATYSNLNHNTGYAQHTFNLSSYAGQQVTLKFTGAEDFEYQTSFVVDDTALNVS</sequence>
<evidence type="ECO:0000313" key="10">
    <source>
        <dbReference type="Proteomes" id="UP000248889"/>
    </source>
</evidence>
<feature type="domain" description="PKD" evidence="7">
    <location>
        <begin position="610"/>
        <end position="692"/>
    </location>
</feature>
<dbReference type="PANTHER" id="PTHR13817:SF166">
    <property type="entry name" value="NEURONAL IGCAM-RELATED"/>
    <property type="match status" value="1"/>
</dbReference>
<dbReference type="SUPFAM" id="SSF49265">
    <property type="entry name" value="Fibronectin type III"/>
    <property type="match status" value="1"/>
</dbReference>
<proteinExistence type="predicted"/>
<accession>A0A2X0IEH9</accession>
<dbReference type="GO" id="GO:0016798">
    <property type="term" value="F:hydrolase activity, acting on glycosyl bonds"/>
    <property type="evidence" value="ECO:0007669"/>
    <property type="project" value="UniProtKB-KW"/>
</dbReference>
<dbReference type="GO" id="GO:0016788">
    <property type="term" value="F:hydrolase activity, acting on ester bonds"/>
    <property type="evidence" value="ECO:0007669"/>
    <property type="project" value="InterPro"/>
</dbReference>
<dbReference type="InterPro" id="IPR017850">
    <property type="entry name" value="Alkaline_phosphatase_core_sf"/>
</dbReference>
<feature type="domain" description="Fibronectin type-III" evidence="8">
    <location>
        <begin position="699"/>
        <end position="799"/>
    </location>
</feature>
<keyword evidence="3" id="KW-0843">Virulence</keyword>
<dbReference type="InterPro" id="IPR013783">
    <property type="entry name" value="Ig-like_fold"/>
</dbReference>
<keyword evidence="5" id="KW-0119">Carbohydrate metabolism</keyword>
<feature type="region of interest" description="Disordered" evidence="6">
    <location>
        <begin position="247"/>
        <end position="302"/>
    </location>
</feature>
<dbReference type="InterPro" id="IPR022409">
    <property type="entry name" value="PKD/Chitinase_dom"/>
</dbReference>
<dbReference type="CDD" id="cd00063">
    <property type="entry name" value="FN3"/>
    <property type="match status" value="1"/>
</dbReference>
<evidence type="ECO:0000256" key="3">
    <source>
        <dbReference type="ARBA" id="ARBA00023026"/>
    </source>
</evidence>
<evidence type="ECO:0000259" key="7">
    <source>
        <dbReference type="PROSITE" id="PS50093"/>
    </source>
</evidence>
<dbReference type="CDD" id="cd00146">
    <property type="entry name" value="PKD"/>
    <property type="match status" value="2"/>
</dbReference>
<keyword evidence="10" id="KW-1185">Reference proteome</keyword>